<dbReference type="GeneID" id="17311229"/>
<keyword evidence="3" id="KW-1185">Reference proteome</keyword>
<dbReference type="AlphaFoldDB" id="L1K1U7"/>
<evidence type="ECO:0000313" key="1">
    <source>
        <dbReference type="EMBL" id="EKX54587.1"/>
    </source>
</evidence>
<sequence>MSFKRRGSQSRRGKLHCVPSTESFMVATRMFKFRLLTGSLYEAPKSPILASIGVWSPETNDYISPPMNVKLDIDGCTMYFADILSFVLDEGPRLRNAQLSVEVTERRVLRPKFIGSFKIPFDEFSSSMQDIQDEDTSDKWMEMGISPNAVSLTGTLIKPGGKKSASNRGTMIFQVELLPLTFAVDLQTFFKELPHNICNWVVMMATPEAQAAVESEDYQLKTKDAGNATPRSNIERFRSCAVRMLSQGITGFKFGEASYADLNKIRKGTKSALRIGEGGGASTCGEIVAINGNQNISFSTTDIYEHRLSSFLNQFKSSSASIAWTAACEVLGQLNPSVMVDLDLDTTDFGKLSSLGTLFRIVSEQLLHGSREKRVDALRELAREAPQALCSIALHVPYDILVKELNGVIYDSDSSDLFISDTNSVDHSTAKKMVSVKERSWHGSSTVIHISGEADPSKLAGSVSDSDRNLGNEAEKSAFKRVLKKAGQLMSLPKNMSRQNLCVMDDDFSIGLEGSFKESAVLDRTWHGTKITKEQMQSGSYEYSEVPRHGALRLSNTQYSEPLDLVPKHGMLDALQLLSGVLGREFIENFTMPCIQHPDVDQVKLAQLLGQLHYSASNSGCDVASEIRAMHLDLLSSNEDPQIKLSAIKTIEERYMEAALAVFRGGEMHDWSHAARPWKAMIECLIFHVYLCGFLPSLCRLLINLRGEAVKALEAFHPVIQDILEVCSSMPGDVKENFLNPAIVCAWSWNDQRTSNLSVKLHCQLPIILSVIPSTWERRLCWLRAMQASYSAYLAQRHVELPDGVWKVSEDGSYITVKEAGVAWAEALVVYKCMCEDDESDVRWMMSHSIHLYPNLFDEDCLSVLCETFEKLLRDEDLDVAEVEDGNSLEGTHG</sequence>
<dbReference type="EnsemblProtists" id="EKX54587">
    <property type="protein sequence ID" value="EKX54587"/>
    <property type="gene ID" value="GUITHDRAFT_132284"/>
</dbReference>
<proteinExistence type="predicted"/>
<dbReference type="OrthoDB" id="10674567at2759"/>
<dbReference type="Proteomes" id="UP000011087">
    <property type="component" value="Unassembled WGS sequence"/>
</dbReference>
<dbReference type="EMBL" id="JH992967">
    <property type="protein sequence ID" value="EKX54587.1"/>
    <property type="molecule type" value="Genomic_DNA"/>
</dbReference>
<reference evidence="1 3" key="1">
    <citation type="journal article" date="2012" name="Nature">
        <title>Algal genomes reveal evolutionary mosaicism and the fate of nucleomorphs.</title>
        <authorList>
            <consortium name="DOE Joint Genome Institute"/>
            <person name="Curtis B.A."/>
            <person name="Tanifuji G."/>
            <person name="Burki F."/>
            <person name="Gruber A."/>
            <person name="Irimia M."/>
            <person name="Maruyama S."/>
            <person name="Arias M.C."/>
            <person name="Ball S.G."/>
            <person name="Gile G.H."/>
            <person name="Hirakawa Y."/>
            <person name="Hopkins J.F."/>
            <person name="Kuo A."/>
            <person name="Rensing S.A."/>
            <person name="Schmutz J."/>
            <person name="Symeonidi A."/>
            <person name="Elias M."/>
            <person name="Eveleigh R.J."/>
            <person name="Herman E.K."/>
            <person name="Klute M.J."/>
            <person name="Nakayama T."/>
            <person name="Obornik M."/>
            <person name="Reyes-Prieto A."/>
            <person name="Armbrust E.V."/>
            <person name="Aves S.J."/>
            <person name="Beiko R.G."/>
            <person name="Coutinho P."/>
            <person name="Dacks J.B."/>
            <person name="Durnford D.G."/>
            <person name="Fast N.M."/>
            <person name="Green B.R."/>
            <person name="Grisdale C.J."/>
            <person name="Hempel F."/>
            <person name="Henrissat B."/>
            <person name="Hoppner M.P."/>
            <person name="Ishida K."/>
            <person name="Kim E."/>
            <person name="Koreny L."/>
            <person name="Kroth P.G."/>
            <person name="Liu Y."/>
            <person name="Malik S.B."/>
            <person name="Maier U.G."/>
            <person name="McRose D."/>
            <person name="Mock T."/>
            <person name="Neilson J.A."/>
            <person name="Onodera N.T."/>
            <person name="Poole A.M."/>
            <person name="Pritham E.J."/>
            <person name="Richards T.A."/>
            <person name="Rocap G."/>
            <person name="Roy S.W."/>
            <person name="Sarai C."/>
            <person name="Schaack S."/>
            <person name="Shirato S."/>
            <person name="Slamovits C.H."/>
            <person name="Spencer D.F."/>
            <person name="Suzuki S."/>
            <person name="Worden A.Z."/>
            <person name="Zauner S."/>
            <person name="Barry K."/>
            <person name="Bell C."/>
            <person name="Bharti A.K."/>
            <person name="Crow J.A."/>
            <person name="Grimwood J."/>
            <person name="Kramer R."/>
            <person name="Lindquist E."/>
            <person name="Lucas S."/>
            <person name="Salamov A."/>
            <person name="McFadden G.I."/>
            <person name="Lane C.E."/>
            <person name="Keeling P.J."/>
            <person name="Gray M.W."/>
            <person name="Grigoriev I.V."/>
            <person name="Archibald J.M."/>
        </authorList>
    </citation>
    <scope>NUCLEOTIDE SEQUENCE</scope>
    <source>
        <strain evidence="1 3">CCMP2712</strain>
    </source>
</reference>
<gene>
    <name evidence="1" type="ORF">GUITHDRAFT_132284</name>
</gene>
<evidence type="ECO:0000313" key="2">
    <source>
        <dbReference type="EnsemblProtists" id="EKX54587"/>
    </source>
</evidence>
<reference evidence="2" key="3">
    <citation type="submission" date="2016-03" db="UniProtKB">
        <authorList>
            <consortium name="EnsemblProtists"/>
        </authorList>
    </citation>
    <scope>IDENTIFICATION</scope>
</reference>
<protein>
    <submittedName>
        <fullName evidence="1 2">Uncharacterized protein</fullName>
    </submittedName>
</protein>
<dbReference type="HOGENOM" id="CLU_323521_0_0_1"/>
<dbReference type="KEGG" id="gtt:GUITHDRAFT_132284"/>
<reference evidence="3" key="2">
    <citation type="submission" date="2012-11" db="EMBL/GenBank/DDBJ databases">
        <authorList>
            <person name="Kuo A."/>
            <person name="Curtis B.A."/>
            <person name="Tanifuji G."/>
            <person name="Burki F."/>
            <person name="Gruber A."/>
            <person name="Irimia M."/>
            <person name="Maruyama S."/>
            <person name="Arias M.C."/>
            <person name="Ball S.G."/>
            <person name="Gile G.H."/>
            <person name="Hirakawa Y."/>
            <person name="Hopkins J.F."/>
            <person name="Rensing S.A."/>
            <person name="Schmutz J."/>
            <person name="Symeonidi A."/>
            <person name="Elias M."/>
            <person name="Eveleigh R.J."/>
            <person name="Herman E.K."/>
            <person name="Klute M.J."/>
            <person name="Nakayama T."/>
            <person name="Obornik M."/>
            <person name="Reyes-Prieto A."/>
            <person name="Armbrust E.V."/>
            <person name="Aves S.J."/>
            <person name="Beiko R.G."/>
            <person name="Coutinho P."/>
            <person name="Dacks J.B."/>
            <person name="Durnford D.G."/>
            <person name="Fast N.M."/>
            <person name="Green B.R."/>
            <person name="Grisdale C."/>
            <person name="Hempe F."/>
            <person name="Henrissat B."/>
            <person name="Hoppner M.P."/>
            <person name="Ishida K.-I."/>
            <person name="Kim E."/>
            <person name="Koreny L."/>
            <person name="Kroth P.G."/>
            <person name="Liu Y."/>
            <person name="Malik S.-B."/>
            <person name="Maier U.G."/>
            <person name="McRose D."/>
            <person name="Mock T."/>
            <person name="Neilson J.A."/>
            <person name="Onodera N.T."/>
            <person name="Poole A.M."/>
            <person name="Pritham E.J."/>
            <person name="Richards T.A."/>
            <person name="Rocap G."/>
            <person name="Roy S.W."/>
            <person name="Sarai C."/>
            <person name="Schaack S."/>
            <person name="Shirato S."/>
            <person name="Slamovits C.H."/>
            <person name="Spencer D.F."/>
            <person name="Suzuki S."/>
            <person name="Worden A.Z."/>
            <person name="Zauner S."/>
            <person name="Barry K."/>
            <person name="Bell C."/>
            <person name="Bharti A.K."/>
            <person name="Crow J.A."/>
            <person name="Grimwood J."/>
            <person name="Kramer R."/>
            <person name="Lindquist E."/>
            <person name="Lucas S."/>
            <person name="Salamov A."/>
            <person name="McFadden G.I."/>
            <person name="Lane C.E."/>
            <person name="Keeling P.J."/>
            <person name="Gray M.W."/>
            <person name="Grigoriev I.V."/>
            <person name="Archibald J.M."/>
        </authorList>
    </citation>
    <scope>NUCLEOTIDE SEQUENCE</scope>
    <source>
        <strain evidence="3">CCMP2712</strain>
    </source>
</reference>
<dbReference type="RefSeq" id="XP_005841567.1">
    <property type="nucleotide sequence ID" value="XM_005841510.1"/>
</dbReference>
<organism evidence="1">
    <name type="scientific">Guillardia theta (strain CCMP2712)</name>
    <name type="common">Cryptophyte</name>
    <dbReference type="NCBI Taxonomy" id="905079"/>
    <lineage>
        <taxon>Eukaryota</taxon>
        <taxon>Cryptophyceae</taxon>
        <taxon>Pyrenomonadales</taxon>
        <taxon>Geminigeraceae</taxon>
        <taxon>Guillardia</taxon>
    </lineage>
</organism>
<name>L1K1U7_GUITC</name>
<accession>L1K1U7</accession>
<dbReference type="PaxDb" id="55529-EKX54587"/>
<evidence type="ECO:0000313" key="3">
    <source>
        <dbReference type="Proteomes" id="UP000011087"/>
    </source>
</evidence>